<dbReference type="Pfam" id="PF04130">
    <property type="entry name" value="GCP_C_terminal"/>
    <property type="match status" value="1"/>
</dbReference>
<dbReference type="GO" id="GO:0051011">
    <property type="term" value="F:microtubule minus-end binding"/>
    <property type="evidence" value="ECO:0007669"/>
    <property type="project" value="TreeGrafter"/>
</dbReference>
<dbReference type="GO" id="GO:0031122">
    <property type="term" value="P:cytoplasmic microtubule organization"/>
    <property type="evidence" value="ECO:0007669"/>
    <property type="project" value="TreeGrafter"/>
</dbReference>
<dbReference type="InterPro" id="IPR007259">
    <property type="entry name" value="GCP"/>
</dbReference>
<proteinExistence type="inferred from homology"/>
<dbReference type="GO" id="GO:0007020">
    <property type="term" value="P:microtubule nucleation"/>
    <property type="evidence" value="ECO:0007669"/>
    <property type="project" value="InterPro"/>
</dbReference>
<keyword evidence="3 5" id="KW-0493">Microtubule</keyword>
<comment type="subcellular location">
    <subcellularLocation>
        <location evidence="5">Cytoplasm</location>
        <location evidence="5">Cytoskeleton</location>
        <location evidence="5">Microtubule organizing center</location>
    </subcellularLocation>
</comment>
<comment type="caution">
    <text evidence="8">The sequence shown here is derived from an EMBL/GenBank/DDBJ whole genome shotgun (WGS) entry which is preliminary data.</text>
</comment>
<comment type="similarity">
    <text evidence="1 5">Belongs to the TUBGCP family.</text>
</comment>
<feature type="domain" description="Gamma tubulin complex component C-terminal" evidence="6">
    <location>
        <begin position="585"/>
        <end position="948"/>
    </location>
</feature>
<evidence type="ECO:0000256" key="5">
    <source>
        <dbReference type="RuleBase" id="RU363050"/>
    </source>
</evidence>
<evidence type="ECO:0000313" key="8">
    <source>
        <dbReference type="EMBL" id="RKF81442.1"/>
    </source>
</evidence>
<evidence type="ECO:0000256" key="3">
    <source>
        <dbReference type="ARBA" id="ARBA00022701"/>
    </source>
</evidence>
<dbReference type="GO" id="GO:0051321">
    <property type="term" value="P:meiotic cell cycle"/>
    <property type="evidence" value="ECO:0007669"/>
    <property type="project" value="TreeGrafter"/>
</dbReference>
<dbReference type="Proteomes" id="UP000285405">
    <property type="component" value="Unassembled WGS sequence"/>
</dbReference>
<dbReference type="Gene3D" id="1.20.120.1900">
    <property type="entry name" value="Gamma-tubulin complex, C-terminal domain"/>
    <property type="match status" value="1"/>
</dbReference>
<dbReference type="GO" id="GO:0000278">
    <property type="term" value="P:mitotic cell cycle"/>
    <property type="evidence" value="ECO:0007669"/>
    <property type="project" value="TreeGrafter"/>
</dbReference>
<dbReference type="GO" id="GO:0043015">
    <property type="term" value="F:gamma-tubulin binding"/>
    <property type="evidence" value="ECO:0007669"/>
    <property type="project" value="InterPro"/>
</dbReference>
<dbReference type="GO" id="GO:0051225">
    <property type="term" value="P:spindle assembly"/>
    <property type="evidence" value="ECO:0007669"/>
    <property type="project" value="TreeGrafter"/>
</dbReference>
<evidence type="ECO:0000256" key="2">
    <source>
        <dbReference type="ARBA" id="ARBA00022490"/>
    </source>
</evidence>
<dbReference type="InterPro" id="IPR042241">
    <property type="entry name" value="GCP_C_sf"/>
</dbReference>
<dbReference type="PANTHER" id="PTHR19302:SF70">
    <property type="entry name" value="GAMMA-TUBULIN COMPLEX COMPONENT 6"/>
    <property type="match status" value="1"/>
</dbReference>
<organism evidence="8 9">
    <name type="scientific">Golovinomyces cichoracearum</name>
    <dbReference type="NCBI Taxonomy" id="62708"/>
    <lineage>
        <taxon>Eukaryota</taxon>
        <taxon>Fungi</taxon>
        <taxon>Dikarya</taxon>
        <taxon>Ascomycota</taxon>
        <taxon>Pezizomycotina</taxon>
        <taxon>Leotiomycetes</taxon>
        <taxon>Erysiphales</taxon>
        <taxon>Erysiphaceae</taxon>
        <taxon>Golovinomyces</taxon>
    </lineage>
</organism>
<evidence type="ECO:0000313" key="9">
    <source>
        <dbReference type="Proteomes" id="UP000285405"/>
    </source>
</evidence>
<evidence type="ECO:0000256" key="4">
    <source>
        <dbReference type="ARBA" id="ARBA00023212"/>
    </source>
</evidence>
<keyword evidence="2 5" id="KW-0963">Cytoplasm</keyword>
<dbReference type="GO" id="GO:0005816">
    <property type="term" value="C:spindle pole body"/>
    <property type="evidence" value="ECO:0007669"/>
    <property type="project" value="UniProtKB-ARBA"/>
</dbReference>
<feature type="domain" description="Gamma tubulin complex component protein N-terminal" evidence="7">
    <location>
        <begin position="177"/>
        <end position="580"/>
    </location>
</feature>
<dbReference type="OrthoDB" id="775571at2759"/>
<dbReference type="GO" id="GO:0000930">
    <property type="term" value="C:gamma-tubulin complex"/>
    <property type="evidence" value="ECO:0007669"/>
    <property type="project" value="UniProtKB-ARBA"/>
</dbReference>
<dbReference type="EMBL" id="MCBR01002602">
    <property type="protein sequence ID" value="RKF81442.1"/>
    <property type="molecule type" value="Genomic_DNA"/>
</dbReference>
<accession>A0A420J3R6</accession>
<dbReference type="PANTHER" id="PTHR19302">
    <property type="entry name" value="GAMMA TUBULIN COMPLEX PROTEIN"/>
    <property type="match status" value="1"/>
</dbReference>
<dbReference type="GO" id="GO:0000922">
    <property type="term" value="C:spindle pole"/>
    <property type="evidence" value="ECO:0007669"/>
    <property type="project" value="InterPro"/>
</dbReference>
<dbReference type="InterPro" id="IPR041470">
    <property type="entry name" value="GCP_N"/>
</dbReference>
<dbReference type="Pfam" id="PF17681">
    <property type="entry name" value="GCP_N_terminal"/>
    <property type="match status" value="1"/>
</dbReference>
<keyword evidence="4 5" id="KW-0206">Cytoskeleton</keyword>
<name>A0A420J3R6_9PEZI</name>
<dbReference type="AlphaFoldDB" id="A0A420J3R6"/>
<evidence type="ECO:0000256" key="1">
    <source>
        <dbReference type="ARBA" id="ARBA00010337"/>
    </source>
</evidence>
<dbReference type="GO" id="GO:0005874">
    <property type="term" value="C:microtubule"/>
    <property type="evidence" value="ECO:0007669"/>
    <property type="project" value="UniProtKB-KW"/>
</dbReference>
<gene>
    <name evidence="8" type="ORF">GcC1_026015</name>
</gene>
<sequence>MNNDYQQDGDVFQIPDLWAPSRFLNEATCYSSFLFSELRSQEDKEPLHISQEQVQRTFFGLPDSLPGQIPCSIPSTKKSAILSAFEVFDTIQEDEADDDYLLFFTEEPPSNISKYKSWDSTDNLQYEGIITPYIIEAGPYIFDAAIEASENYLGFANNNYVLINSNLFSSSLAALGLGRNSVLFTWDEEKHDFVQTVSKLRISGFTGDTLTSIIVLFMECGKFIKSLQKYVHKCYSEETSPTRIALAHSVSTLLKTLQSQLHECSSRLKSIIRLKSLFEPAHSILSCFQQLTNITAANQSDVSLLSLIYEDIQILEHRTDSLRDVLLQILIRVSQPWLKFASEWLGLKPENGLPISINSKERRLARFGKKERTNKREEQDMEPYYILDIDRVPSFVTPDDARTMFEVGKSLKLLKFHHPDHLLARTDIILTRDPPHLSWNLSFHDIALVESKALKYEKDIKNALKKYSEDSSTITVASMYEESGIENNDTWSNIFEKPLEDVRTQILASISLLAQPLSNQTTKDDLSKSLYLYLTNHERQEEKKDSLSAPPISLLPSLSFNPIIAAQARIVNKTCMRIIFYSHQLRDHLLLQKDFQLFGNGVFSSRLYHAIFGNELENTDYRQLIGLRHRSKDCRPQACSELHLALMGILDECYTNRPLLGNLYKVNKSKYKSLPGELSILISDVSQEDMRRFMSSEDIEATDFIRLSYQPPPPLDAVITSNILCKYNQLFRFLLRIIRMLHTVSSLHGYVPGWKSCLRGRNCIILRFCLEAHHFVRSVSSYFFDTGIAATWQIFETKLDQIEIYINTDEEINSSQYEGLEKLRDYHELVVNRIMSILLLRKRQKPALDLLEEIFRLILRFSKLLRERSLGIADNHSDNAINEMYILFKKKFKAFISVLKGLNEKSHGEKSNPQYWDKPNRNFFADDDLVEENSIAQLLIQLDISGYYENMGKIKNY</sequence>
<dbReference type="InterPro" id="IPR040457">
    <property type="entry name" value="GCP_C"/>
</dbReference>
<evidence type="ECO:0000259" key="6">
    <source>
        <dbReference type="Pfam" id="PF04130"/>
    </source>
</evidence>
<evidence type="ECO:0000259" key="7">
    <source>
        <dbReference type="Pfam" id="PF17681"/>
    </source>
</evidence>
<protein>
    <recommendedName>
        <fullName evidence="5">Spindle pole body component</fullName>
    </recommendedName>
</protein>
<reference evidence="8 9" key="1">
    <citation type="journal article" date="2018" name="BMC Genomics">
        <title>Comparative genome analyses reveal sequence features reflecting distinct modes of host-adaptation between dicot and monocot powdery mildew.</title>
        <authorList>
            <person name="Wu Y."/>
            <person name="Ma X."/>
            <person name="Pan Z."/>
            <person name="Kale S.D."/>
            <person name="Song Y."/>
            <person name="King H."/>
            <person name="Zhang Q."/>
            <person name="Presley C."/>
            <person name="Deng X."/>
            <person name="Wei C.I."/>
            <person name="Xiao S."/>
        </authorList>
    </citation>
    <scope>NUCLEOTIDE SEQUENCE [LARGE SCALE GENOMIC DNA]</scope>
    <source>
        <strain evidence="8">UCSC1</strain>
    </source>
</reference>